<feature type="non-terminal residue" evidence="5">
    <location>
        <position position="166"/>
    </location>
</feature>
<evidence type="ECO:0000256" key="1">
    <source>
        <dbReference type="ARBA" id="ARBA00004123"/>
    </source>
</evidence>
<keyword evidence="4" id="KW-0469">Meiosis</keyword>
<dbReference type="GO" id="GO:0003690">
    <property type="term" value="F:double-stranded DNA binding"/>
    <property type="evidence" value="ECO:0007669"/>
    <property type="project" value="TreeGrafter"/>
</dbReference>
<protein>
    <submittedName>
        <fullName evidence="5">Uncharacterized protein</fullName>
    </submittedName>
</protein>
<evidence type="ECO:0000313" key="5">
    <source>
        <dbReference type="EMBL" id="KAH0559278.1"/>
    </source>
</evidence>
<keyword evidence="3" id="KW-0539">Nucleus</keyword>
<dbReference type="GO" id="GO:0007129">
    <property type="term" value="P:homologous chromosome pairing at meiosis"/>
    <property type="evidence" value="ECO:0007669"/>
    <property type="project" value="TreeGrafter"/>
</dbReference>
<dbReference type="GO" id="GO:0120231">
    <property type="term" value="C:DNA recombinase auxiliary factor complex"/>
    <property type="evidence" value="ECO:0007669"/>
    <property type="project" value="TreeGrafter"/>
</dbReference>
<dbReference type="GO" id="GO:0000794">
    <property type="term" value="C:condensed nuclear chromosome"/>
    <property type="evidence" value="ECO:0007669"/>
    <property type="project" value="TreeGrafter"/>
</dbReference>
<dbReference type="PANTHER" id="PTHR15938:SF0">
    <property type="entry name" value="HOMOLOGOUS-PAIRING PROTEIN 2 HOMOLOG"/>
    <property type="match status" value="1"/>
</dbReference>
<dbReference type="AlphaFoldDB" id="A0A9P8LBL6"/>
<reference evidence="5" key="1">
    <citation type="submission" date="2021-03" db="EMBL/GenBank/DDBJ databases">
        <title>Comparative genomics and phylogenomic investigation of the class Geoglossomycetes provide insights into ecological specialization and systematics.</title>
        <authorList>
            <person name="Melie T."/>
            <person name="Pirro S."/>
            <person name="Miller A.N."/>
            <person name="Quandt A."/>
        </authorList>
    </citation>
    <scope>NUCLEOTIDE SEQUENCE</scope>
    <source>
        <strain evidence="5">CAQ_001_2017</strain>
    </source>
</reference>
<accession>A0A9P8LBL6</accession>
<dbReference type="GO" id="GO:0000709">
    <property type="term" value="P:meiotic joint molecule formation"/>
    <property type="evidence" value="ECO:0007669"/>
    <property type="project" value="TreeGrafter"/>
</dbReference>
<gene>
    <name evidence="5" type="ORF">GP486_004209</name>
</gene>
<dbReference type="Proteomes" id="UP000750711">
    <property type="component" value="Unassembled WGS sequence"/>
</dbReference>
<dbReference type="EMBL" id="JAGHQM010000638">
    <property type="protein sequence ID" value="KAH0559278.1"/>
    <property type="molecule type" value="Genomic_DNA"/>
</dbReference>
<keyword evidence="6" id="KW-1185">Reference proteome</keyword>
<name>A0A9P8LBL6_9PEZI</name>
<evidence type="ECO:0000256" key="2">
    <source>
        <dbReference type="ARBA" id="ARBA00023172"/>
    </source>
</evidence>
<dbReference type="PANTHER" id="PTHR15938">
    <property type="entry name" value="TBP-1 INTERACTING PROTEIN"/>
    <property type="match status" value="1"/>
</dbReference>
<dbReference type="GO" id="GO:0010774">
    <property type="term" value="P:meiotic strand invasion involved in reciprocal meiotic recombination"/>
    <property type="evidence" value="ECO:0007669"/>
    <property type="project" value="TreeGrafter"/>
</dbReference>
<evidence type="ECO:0000256" key="4">
    <source>
        <dbReference type="ARBA" id="ARBA00023254"/>
    </source>
</evidence>
<evidence type="ECO:0000256" key="3">
    <source>
        <dbReference type="ARBA" id="ARBA00023242"/>
    </source>
</evidence>
<sequence>MDRAIEMLKNDIAILKAKQKALHSTLATLRSTPTTSSLRESTDILAAEARELLSRLNPLRSGKARQVSAEEKAAVDRGYANAERKSRLRKKIFENLWGTTCDNLPEDTNKDELWVSASCVFHSHTLFEIPSPRPCSRDGHISDLCREPSLSLLLSGSSRIPRPPCF</sequence>
<organism evidence="5 6">
    <name type="scientific">Trichoglossum hirsutum</name>
    <dbReference type="NCBI Taxonomy" id="265104"/>
    <lineage>
        <taxon>Eukaryota</taxon>
        <taxon>Fungi</taxon>
        <taxon>Dikarya</taxon>
        <taxon>Ascomycota</taxon>
        <taxon>Pezizomycotina</taxon>
        <taxon>Geoglossomycetes</taxon>
        <taxon>Geoglossales</taxon>
        <taxon>Geoglossaceae</taxon>
        <taxon>Trichoglossum</taxon>
    </lineage>
</organism>
<comment type="caution">
    <text evidence="5">The sequence shown here is derived from an EMBL/GenBank/DDBJ whole genome shotgun (WGS) entry which is preliminary data.</text>
</comment>
<dbReference type="GO" id="GO:0120230">
    <property type="term" value="F:recombinase activator activity"/>
    <property type="evidence" value="ECO:0007669"/>
    <property type="project" value="TreeGrafter"/>
</dbReference>
<proteinExistence type="predicted"/>
<comment type="subcellular location">
    <subcellularLocation>
        <location evidence="1">Nucleus</location>
    </subcellularLocation>
</comment>
<evidence type="ECO:0000313" key="6">
    <source>
        <dbReference type="Proteomes" id="UP000750711"/>
    </source>
</evidence>
<keyword evidence="2" id="KW-0233">DNA recombination</keyword>